<dbReference type="AlphaFoldDB" id="A0A819K5Z1"/>
<evidence type="ECO:0000313" key="2">
    <source>
        <dbReference type="EMBL" id="CAF3944278.1"/>
    </source>
</evidence>
<protein>
    <submittedName>
        <fullName evidence="2">Uncharacterized protein</fullName>
    </submittedName>
</protein>
<dbReference type="Proteomes" id="UP000663891">
    <property type="component" value="Unassembled WGS sequence"/>
</dbReference>
<name>A0A819K5Z1_9BILA</name>
<proteinExistence type="predicted"/>
<evidence type="ECO:0000313" key="1">
    <source>
        <dbReference type="EMBL" id="CAF1502873.1"/>
    </source>
</evidence>
<accession>A0A819K5Z1</accession>
<dbReference type="EMBL" id="CAJNON010002191">
    <property type="protein sequence ID" value="CAF1502873.1"/>
    <property type="molecule type" value="Genomic_DNA"/>
</dbReference>
<reference evidence="2" key="1">
    <citation type="submission" date="2021-02" db="EMBL/GenBank/DDBJ databases">
        <authorList>
            <person name="Nowell W R."/>
        </authorList>
    </citation>
    <scope>NUCLEOTIDE SEQUENCE</scope>
</reference>
<comment type="caution">
    <text evidence="2">The sequence shown here is derived from an EMBL/GenBank/DDBJ whole genome shotgun (WGS) entry which is preliminary data.</text>
</comment>
<sequence length="437" mass="48143">MVDLQLNITTGSGYPIVSPSSIISLDTELDCMRIPWIKVSAGDYIFYSPIQEVKAQNVGDTQANITLSAKWPKRYQGLKPLWVKAEISKTHFGTGETTGKYSQLSQVISARGIRSDQCGHIIACSLGGKMIDINLFPQDGPLNCGWEGNYFIWRGVEACIKLWVTTIPEKYRPRVQFQMLLSYTNKAYPDRPEKFKYALRFLMDRESNKSEHDDREEISVAQELYNIAAISLQCTSKTVLELKHKVKAVINKVSPKYKKSIQDFLDELSGIISEIGEPVPKILLKLVPKIPIAPPPTFRNRPRSFWNFVPIVGSVKNIVEGIQDISDGYSTSGAMNLVMGGIGITFDMFTVGTISIIINSVGSTVVKEVGKEVAKEAGKTIAKEAWKTIAKEAGKEVVKEAGMATAKQVASTVAMQQGGKVAATYGVSQVARVLLRA</sequence>
<organism evidence="2 3">
    <name type="scientific">Adineta steineri</name>
    <dbReference type="NCBI Taxonomy" id="433720"/>
    <lineage>
        <taxon>Eukaryota</taxon>
        <taxon>Metazoa</taxon>
        <taxon>Spiralia</taxon>
        <taxon>Gnathifera</taxon>
        <taxon>Rotifera</taxon>
        <taxon>Eurotatoria</taxon>
        <taxon>Bdelloidea</taxon>
        <taxon>Adinetida</taxon>
        <taxon>Adinetidae</taxon>
        <taxon>Adineta</taxon>
    </lineage>
</organism>
<dbReference type="OrthoDB" id="6606584at2759"/>
<dbReference type="Proteomes" id="UP000663881">
    <property type="component" value="Unassembled WGS sequence"/>
</dbReference>
<gene>
    <name evidence="2" type="ORF">OKA104_LOCUS26567</name>
    <name evidence="1" type="ORF">VCS650_LOCUS42345</name>
</gene>
<dbReference type="EMBL" id="CAJOAY010002341">
    <property type="protein sequence ID" value="CAF3944278.1"/>
    <property type="molecule type" value="Genomic_DNA"/>
</dbReference>
<evidence type="ECO:0000313" key="3">
    <source>
        <dbReference type="Proteomes" id="UP000663881"/>
    </source>
</evidence>